<dbReference type="Pfam" id="PF01478">
    <property type="entry name" value="Peptidase_A24"/>
    <property type="match status" value="1"/>
</dbReference>
<dbReference type="InterPro" id="IPR010627">
    <property type="entry name" value="Prepilin_pept_A24_N"/>
</dbReference>
<dbReference type="PANTHER" id="PTHR30487">
    <property type="entry name" value="TYPE 4 PREPILIN-LIKE PROTEINS LEADER PEPTIDE-PROCESSING ENZYME"/>
    <property type="match status" value="1"/>
</dbReference>
<comment type="similarity">
    <text evidence="2">Belongs to the peptidase A24 family.</text>
</comment>
<feature type="transmembrane region" description="Helical" evidence="7">
    <location>
        <begin position="80"/>
        <end position="100"/>
    </location>
</feature>
<keyword evidence="3" id="KW-1003">Cell membrane</keyword>
<evidence type="ECO:0000256" key="7">
    <source>
        <dbReference type="SAM" id="Phobius"/>
    </source>
</evidence>
<comment type="subcellular location">
    <subcellularLocation>
        <location evidence="1">Cell membrane</location>
        <topology evidence="1">Multi-pass membrane protein</topology>
    </subcellularLocation>
</comment>
<gene>
    <name evidence="10" type="ORF">COS61_01520</name>
</gene>
<dbReference type="InterPro" id="IPR050882">
    <property type="entry name" value="Prepilin_peptidase/N-MTase"/>
</dbReference>
<dbReference type="GO" id="GO:0005886">
    <property type="term" value="C:plasma membrane"/>
    <property type="evidence" value="ECO:0007669"/>
    <property type="project" value="UniProtKB-SubCell"/>
</dbReference>
<reference evidence="11" key="1">
    <citation type="submission" date="2017-09" db="EMBL/GenBank/DDBJ databases">
        <title>Depth-based differentiation of microbial function through sediment-hosted aquifers and enrichment of novel symbionts in the deep terrestrial subsurface.</title>
        <authorList>
            <person name="Probst A.J."/>
            <person name="Ladd B."/>
            <person name="Jarett J.K."/>
            <person name="Geller-Mcgrath D.E."/>
            <person name="Sieber C.M.K."/>
            <person name="Emerson J.B."/>
            <person name="Anantharaman K."/>
            <person name="Thomas B.C."/>
            <person name="Malmstrom R."/>
            <person name="Stieglmeier M."/>
            <person name="Klingl A."/>
            <person name="Woyke T."/>
            <person name="Ryan C.M."/>
            <person name="Banfield J.F."/>
        </authorList>
    </citation>
    <scope>NUCLEOTIDE SEQUENCE [LARGE SCALE GENOMIC DNA]</scope>
</reference>
<feature type="transmembrane region" description="Helical" evidence="7">
    <location>
        <begin position="144"/>
        <end position="164"/>
    </location>
</feature>
<name>A0A2M7B5T0_9BACT</name>
<evidence type="ECO:0000313" key="11">
    <source>
        <dbReference type="Proteomes" id="UP000228949"/>
    </source>
</evidence>
<organism evidence="10 11">
    <name type="scientific">Candidatus Wolfebacteria bacterium CG03_land_8_20_14_0_80_40_12</name>
    <dbReference type="NCBI Taxonomy" id="1975069"/>
    <lineage>
        <taxon>Bacteria</taxon>
        <taxon>Candidatus Wolfeibacteriota</taxon>
    </lineage>
</organism>
<dbReference type="Gene3D" id="1.20.120.1220">
    <property type="match status" value="1"/>
</dbReference>
<dbReference type="GO" id="GO:0006465">
    <property type="term" value="P:signal peptide processing"/>
    <property type="evidence" value="ECO:0007669"/>
    <property type="project" value="TreeGrafter"/>
</dbReference>
<dbReference type="InterPro" id="IPR000045">
    <property type="entry name" value="Prepilin_IV_endopep_pep"/>
</dbReference>
<evidence type="ECO:0000256" key="4">
    <source>
        <dbReference type="ARBA" id="ARBA00022692"/>
    </source>
</evidence>
<evidence type="ECO:0000256" key="1">
    <source>
        <dbReference type="ARBA" id="ARBA00004651"/>
    </source>
</evidence>
<feature type="transmembrane region" description="Helical" evidence="7">
    <location>
        <begin position="262"/>
        <end position="285"/>
    </location>
</feature>
<dbReference type="EMBL" id="PEVJ01000035">
    <property type="protein sequence ID" value="PIU98422.1"/>
    <property type="molecule type" value="Genomic_DNA"/>
</dbReference>
<dbReference type="PANTHER" id="PTHR30487:SF0">
    <property type="entry name" value="PREPILIN LEADER PEPTIDASE_N-METHYLTRANSFERASE-RELATED"/>
    <property type="match status" value="1"/>
</dbReference>
<keyword evidence="5 7" id="KW-1133">Transmembrane helix</keyword>
<keyword evidence="4 7" id="KW-0812">Transmembrane</keyword>
<feature type="transmembrane region" description="Helical" evidence="7">
    <location>
        <begin position="112"/>
        <end position="132"/>
    </location>
</feature>
<comment type="caution">
    <text evidence="10">The sequence shown here is derived from an EMBL/GenBank/DDBJ whole genome shotgun (WGS) entry which is preliminary data.</text>
</comment>
<evidence type="ECO:0000256" key="3">
    <source>
        <dbReference type="ARBA" id="ARBA00022475"/>
    </source>
</evidence>
<evidence type="ECO:0008006" key="12">
    <source>
        <dbReference type="Google" id="ProtNLM"/>
    </source>
</evidence>
<keyword evidence="6 7" id="KW-0472">Membrane</keyword>
<evidence type="ECO:0000313" key="10">
    <source>
        <dbReference type="EMBL" id="PIU98422.1"/>
    </source>
</evidence>
<feature type="transmembrane region" description="Helical" evidence="7">
    <location>
        <begin position="6"/>
        <end position="28"/>
    </location>
</feature>
<feature type="transmembrane region" description="Helical" evidence="7">
    <location>
        <begin position="184"/>
        <end position="205"/>
    </location>
</feature>
<accession>A0A2M7B5T0</accession>
<evidence type="ECO:0000256" key="6">
    <source>
        <dbReference type="ARBA" id="ARBA00023136"/>
    </source>
</evidence>
<dbReference type="Pfam" id="PF06750">
    <property type="entry name" value="A24_N_bact"/>
    <property type="match status" value="1"/>
</dbReference>
<dbReference type="Proteomes" id="UP000228949">
    <property type="component" value="Unassembled WGS sequence"/>
</dbReference>
<feature type="domain" description="Prepilin type IV endopeptidase peptidase" evidence="8">
    <location>
        <begin position="121"/>
        <end position="246"/>
    </location>
</feature>
<dbReference type="AlphaFoldDB" id="A0A2M7B5T0"/>
<feature type="transmembrane region" description="Helical" evidence="7">
    <location>
        <begin position="217"/>
        <end position="250"/>
    </location>
</feature>
<proteinExistence type="inferred from homology"/>
<protein>
    <recommendedName>
        <fullName evidence="12">Prepilin peptidase</fullName>
    </recommendedName>
</protein>
<evidence type="ECO:0000256" key="5">
    <source>
        <dbReference type="ARBA" id="ARBA00022989"/>
    </source>
</evidence>
<evidence type="ECO:0000259" key="8">
    <source>
        <dbReference type="Pfam" id="PF01478"/>
    </source>
</evidence>
<dbReference type="GO" id="GO:0004190">
    <property type="term" value="F:aspartic-type endopeptidase activity"/>
    <property type="evidence" value="ECO:0007669"/>
    <property type="project" value="InterPro"/>
</dbReference>
<evidence type="ECO:0000259" key="9">
    <source>
        <dbReference type="Pfam" id="PF06750"/>
    </source>
</evidence>
<sequence length="290" mass="32959">MELPLNYAVLFVFGLAIGSFINVISLRYQPGQKLLDRKVISGRSHCPICLKTLAWYELIPILSFFLQRGKCRNCGYRLSLQYPLVELLSGLIFVFIPWHLSNLQLFLLTPDFSLLTSLIWIIIFLLFLLLSIIDFRQYIIPNSINLSLVVLGIILLIINHQLPIANYSFLGHYAMLFDIQRSAVVQHTAAAFLAMTFFGLIIVLSRGKAMGWGDFKLAGVLGLIFGWPDIILVLFLAFFVGAFFSILLLIQKKKKIKEAVPFGPFLAIGAFLTFFFGYQIVDIYFRLFGL</sequence>
<feature type="domain" description="Prepilin peptidase A24 N-terminal" evidence="9">
    <location>
        <begin position="12"/>
        <end position="99"/>
    </location>
</feature>
<evidence type="ECO:0000256" key="2">
    <source>
        <dbReference type="ARBA" id="ARBA00005801"/>
    </source>
</evidence>